<dbReference type="FunCoup" id="Q6CMC3">
    <property type="interactions" value="254"/>
</dbReference>
<dbReference type="OMA" id="RLWKWDY"/>
<feature type="region of interest" description="Disordered" evidence="4">
    <location>
        <begin position="54"/>
        <end position="87"/>
    </location>
</feature>
<dbReference type="Proteomes" id="UP000000598">
    <property type="component" value="Chromosome E"/>
</dbReference>
<dbReference type="GO" id="GO:0005634">
    <property type="term" value="C:nucleus"/>
    <property type="evidence" value="ECO:0007669"/>
    <property type="project" value="UniProtKB-SubCell"/>
</dbReference>
<dbReference type="GO" id="GO:0006383">
    <property type="term" value="P:transcription by RNA polymerase III"/>
    <property type="evidence" value="ECO:0007669"/>
    <property type="project" value="TreeGrafter"/>
</dbReference>
<evidence type="ECO:0000256" key="4">
    <source>
        <dbReference type="SAM" id="MobiDB-lite"/>
    </source>
</evidence>
<dbReference type="Gene3D" id="2.130.10.10">
    <property type="entry name" value="YVTN repeat-like/Quinoprotein amine dehydrogenase"/>
    <property type="match status" value="1"/>
</dbReference>
<dbReference type="InterPro" id="IPR015943">
    <property type="entry name" value="WD40/YVTN_repeat-like_dom_sf"/>
</dbReference>
<organism evidence="5 6">
    <name type="scientific">Kluyveromyces lactis (strain ATCC 8585 / CBS 2359 / DSM 70799 / NBRC 1267 / NRRL Y-1140 / WM37)</name>
    <name type="common">Yeast</name>
    <name type="synonym">Candida sphaerica</name>
    <dbReference type="NCBI Taxonomy" id="284590"/>
    <lineage>
        <taxon>Eukaryota</taxon>
        <taxon>Fungi</taxon>
        <taxon>Dikarya</taxon>
        <taxon>Ascomycota</taxon>
        <taxon>Saccharomycotina</taxon>
        <taxon>Saccharomycetes</taxon>
        <taxon>Saccharomycetales</taxon>
        <taxon>Saccharomycetaceae</taxon>
        <taxon>Kluyveromyces</taxon>
    </lineage>
</organism>
<dbReference type="EMBL" id="CR382125">
    <property type="protein sequence ID" value="CAH00003.1"/>
    <property type="molecule type" value="Genomic_DNA"/>
</dbReference>
<dbReference type="HOGENOM" id="CLU_023122_0_0_1"/>
<evidence type="ECO:0000256" key="2">
    <source>
        <dbReference type="ARBA" id="ARBA00023163"/>
    </source>
</evidence>
<gene>
    <name evidence="5" type="ORF">KLLA0_E21341g</name>
</gene>
<proteinExistence type="predicted"/>
<dbReference type="PANTHER" id="PTHR15052">
    <property type="entry name" value="RNA POLYMERASE III TRANSCRIPTION INITIATION FACTOR COMPLEX SUBUNIT"/>
    <property type="match status" value="1"/>
</dbReference>
<dbReference type="GO" id="GO:0000127">
    <property type="term" value="C:transcription factor TFIIIC complex"/>
    <property type="evidence" value="ECO:0007669"/>
    <property type="project" value="TreeGrafter"/>
</dbReference>
<reference evidence="5 6" key="1">
    <citation type="journal article" date="2004" name="Nature">
        <title>Genome evolution in yeasts.</title>
        <authorList>
            <consortium name="Genolevures"/>
            <person name="Dujon B."/>
            <person name="Sherman D."/>
            <person name="Fischer G."/>
            <person name="Durrens P."/>
            <person name="Casaregola S."/>
            <person name="Lafontaine I."/>
            <person name="de Montigny J."/>
            <person name="Marck C."/>
            <person name="Neuveglise C."/>
            <person name="Talla E."/>
            <person name="Goffard N."/>
            <person name="Frangeul L."/>
            <person name="Aigle M."/>
            <person name="Anthouard V."/>
            <person name="Babour A."/>
            <person name="Barbe V."/>
            <person name="Barnay S."/>
            <person name="Blanchin S."/>
            <person name="Beckerich J.M."/>
            <person name="Beyne E."/>
            <person name="Bleykasten C."/>
            <person name="Boisrame A."/>
            <person name="Boyer J."/>
            <person name="Cattolico L."/>
            <person name="Confanioleri F."/>
            <person name="de Daruvar A."/>
            <person name="Despons L."/>
            <person name="Fabre E."/>
            <person name="Fairhead C."/>
            <person name="Ferry-Dumazet H."/>
            <person name="Groppi A."/>
            <person name="Hantraye F."/>
            <person name="Hennequin C."/>
            <person name="Jauniaux N."/>
            <person name="Joyet P."/>
            <person name="Kachouri R."/>
            <person name="Kerrest A."/>
            <person name="Koszul R."/>
            <person name="Lemaire M."/>
            <person name="Lesur I."/>
            <person name="Ma L."/>
            <person name="Muller H."/>
            <person name="Nicaud J.M."/>
            <person name="Nikolski M."/>
            <person name="Oztas S."/>
            <person name="Ozier-Kalogeropoulos O."/>
            <person name="Pellenz S."/>
            <person name="Potier S."/>
            <person name="Richard G.F."/>
            <person name="Straub M.L."/>
            <person name="Suleau A."/>
            <person name="Swennene D."/>
            <person name="Tekaia F."/>
            <person name="Wesolowski-Louvel M."/>
            <person name="Westhof E."/>
            <person name="Wirth B."/>
            <person name="Zeniou-Meyer M."/>
            <person name="Zivanovic I."/>
            <person name="Bolotin-Fukuhara M."/>
            <person name="Thierry A."/>
            <person name="Bouchier C."/>
            <person name="Caudron B."/>
            <person name="Scarpelli C."/>
            <person name="Gaillardin C."/>
            <person name="Weissenbach J."/>
            <person name="Wincker P."/>
            <person name="Souciet J.L."/>
        </authorList>
    </citation>
    <scope>NUCLEOTIDE SEQUENCE [LARGE SCALE GENOMIC DNA]</scope>
    <source>
        <strain evidence="6">ATCC 8585 / CBS 2359 / DSM 70799 / NBRC 1267 / NRRL Y-1140 / WM37</strain>
    </source>
</reference>
<protein>
    <submittedName>
        <fullName evidence="5">KLLA0E21341p</fullName>
    </submittedName>
</protein>
<evidence type="ECO:0000313" key="6">
    <source>
        <dbReference type="Proteomes" id="UP000000598"/>
    </source>
</evidence>
<dbReference type="InterPro" id="IPR036322">
    <property type="entry name" value="WD40_repeat_dom_sf"/>
</dbReference>
<evidence type="ECO:0000256" key="3">
    <source>
        <dbReference type="ARBA" id="ARBA00023242"/>
    </source>
</evidence>
<evidence type="ECO:0000313" key="5">
    <source>
        <dbReference type="EMBL" id="CAH00003.1"/>
    </source>
</evidence>
<keyword evidence="3" id="KW-0539">Nucleus</keyword>
<dbReference type="AlphaFoldDB" id="Q6CMC3"/>
<dbReference type="PaxDb" id="284590-Q6CMC3"/>
<name>Q6CMC3_KLULA</name>
<keyword evidence="6" id="KW-1185">Reference proteome</keyword>
<dbReference type="STRING" id="284590.Q6CMC3"/>
<dbReference type="SUPFAM" id="SSF50978">
    <property type="entry name" value="WD40 repeat-like"/>
    <property type="match status" value="1"/>
</dbReference>
<dbReference type="InterPro" id="IPR052416">
    <property type="entry name" value="GTF3C_component"/>
</dbReference>
<dbReference type="PANTHER" id="PTHR15052:SF2">
    <property type="entry name" value="GENERAL TRANSCRIPTION FACTOR 3C POLYPEPTIDE 2"/>
    <property type="match status" value="1"/>
</dbReference>
<feature type="compositionally biased region" description="Basic residues" evidence="4">
    <location>
        <begin position="68"/>
        <end position="77"/>
    </location>
</feature>
<keyword evidence="2" id="KW-0804">Transcription</keyword>
<comment type="subcellular location">
    <subcellularLocation>
        <location evidence="1">Nucleus</location>
    </subcellularLocation>
</comment>
<sequence>MPTSKQKPKTTKASKPTRKKPIVTEGVSVVDLISAQEDIKYTHIIDIPADKNENSDDVEIEDVEDKKSVKKRGRPKGSKNGGITKKTKPIKIKTASPFKIDKNKIVRVSKHLTSVKDKLVRIYGENKDKLLGLAIQKEMFETAVFDFKESQLVEFQLPFQDITSTIKFGDFSVVSISRNELDEIVPLNNEEIEFDIGKNHFATVANEAVELPVFNFGTRHGFVFNAGGFVSDSAWTKIPDSDKQYLAISVSSDQDAADPDLRLSGKPVPHPALLKIYELNIVKGTISLFYQLAHDFGVSWDLKWHPGFSSNSTHIGVLTGVFQDGTIKFLPIEKSFKGQIHHLHNPALTIGGIDSGITSFDFRSSNDIVCGFQNGYYGEYSVSDDRFYEYKQLFESYVISTIVLRSNFENTLICMSAVDGNCCIFDPKDIRLTKTFATRTRGSNTLPLIYLPQLYTVIRTDSLSSIKAFTPRAIFVDHNICQHDNTVISLGASSLHPMLLSGSADGSVVLNNLVRRMLQGLKNNTDIYRYIRLWKWDFNEENGQYTLNPQYNVYQFSNTETSNVKLDYSGINIQSVKWIEDIRYGKWYSFANAAGFVVIEKLGS</sequence>
<accession>Q6CMC3</accession>
<dbReference type="eggNOG" id="ENOG502S1WJ">
    <property type="taxonomic scope" value="Eukaryota"/>
</dbReference>
<dbReference type="InParanoid" id="Q6CMC3"/>
<evidence type="ECO:0000256" key="1">
    <source>
        <dbReference type="ARBA" id="ARBA00004123"/>
    </source>
</evidence>
<dbReference type="KEGG" id="kla:KLLA0_E21341g"/>
<feature type="region of interest" description="Disordered" evidence="4">
    <location>
        <begin position="1"/>
        <end position="21"/>
    </location>
</feature>